<sequence length="276" mass="31491">MKRGYSAKMISYAILLLWSAICVYPLLWMIGASFKEPFEVFAGYALFPTGAWNWHTYVDVWDRMHFFRYFVNSVNVTFWTLVGINLFYTMAGFAFAKLRFPGSAFWFYIFLAMMFVPGITIMIPLYLTENELHLLNTHLGLILPLVNGSAPLAVFLFRNYFRSIPHEIYESVRLDGAGIFRTLFRIYIPLALPAMATITITNFLGSWNSLVLPMVMLNDAKLFTLPLAVLLLDSGVFRQWNVLMAGALISIVPVVLAFLFFQKYYIQGLSAGAIKS</sequence>
<reference evidence="9 10" key="1">
    <citation type="submission" date="2020-08" db="EMBL/GenBank/DDBJ databases">
        <title>Cohnella phylogeny.</title>
        <authorList>
            <person name="Dunlap C."/>
        </authorList>
    </citation>
    <scope>NUCLEOTIDE SEQUENCE [LARGE SCALE GENOMIC DNA]</scope>
    <source>
        <strain evidence="9 10">DSM 28246</strain>
    </source>
</reference>
<dbReference type="GO" id="GO:0055085">
    <property type="term" value="P:transmembrane transport"/>
    <property type="evidence" value="ECO:0007669"/>
    <property type="project" value="InterPro"/>
</dbReference>
<feature type="transmembrane region" description="Helical" evidence="7">
    <location>
        <begin position="12"/>
        <end position="31"/>
    </location>
</feature>
<dbReference type="EMBL" id="JACJVP010000011">
    <property type="protein sequence ID" value="MBB6670886.1"/>
    <property type="molecule type" value="Genomic_DNA"/>
</dbReference>
<keyword evidence="5 7" id="KW-1133">Transmembrane helix</keyword>
<dbReference type="PANTHER" id="PTHR43744:SF12">
    <property type="entry name" value="ABC TRANSPORTER PERMEASE PROTEIN MG189-RELATED"/>
    <property type="match status" value="1"/>
</dbReference>
<feature type="transmembrane region" description="Helical" evidence="7">
    <location>
        <begin position="182"/>
        <end position="204"/>
    </location>
</feature>
<evidence type="ECO:0000256" key="7">
    <source>
        <dbReference type="RuleBase" id="RU363032"/>
    </source>
</evidence>
<accession>A0A7X0VEM2</accession>
<evidence type="ECO:0000256" key="2">
    <source>
        <dbReference type="ARBA" id="ARBA00022448"/>
    </source>
</evidence>
<evidence type="ECO:0000256" key="5">
    <source>
        <dbReference type="ARBA" id="ARBA00022989"/>
    </source>
</evidence>
<dbReference type="PROSITE" id="PS50928">
    <property type="entry name" value="ABC_TM1"/>
    <property type="match status" value="1"/>
</dbReference>
<keyword evidence="4 7" id="KW-0812">Transmembrane</keyword>
<proteinExistence type="inferred from homology"/>
<dbReference type="InterPro" id="IPR000515">
    <property type="entry name" value="MetI-like"/>
</dbReference>
<feature type="transmembrane region" description="Helical" evidence="7">
    <location>
        <begin position="139"/>
        <end position="161"/>
    </location>
</feature>
<feature type="domain" description="ABC transmembrane type-1" evidence="8">
    <location>
        <begin position="70"/>
        <end position="261"/>
    </location>
</feature>
<dbReference type="RefSeq" id="WP_185142359.1">
    <property type="nucleotide sequence ID" value="NZ_JACJVP010000011.1"/>
</dbReference>
<dbReference type="GO" id="GO:0005886">
    <property type="term" value="C:plasma membrane"/>
    <property type="evidence" value="ECO:0007669"/>
    <property type="project" value="UniProtKB-SubCell"/>
</dbReference>
<dbReference type="PANTHER" id="PTHR43744">
    <property type="entry name" value="ABC TRANSPORTER PERMEASE PROTEIN MG189-RELATED-RELATED"/>
    <property type="match status" value="1"/>
</dbReference>
<evidence type="ECO:0000313" key="10">
    <source>
        <dbReference type="Proteomes" id="UP000547209"/>
    </source>
</evidence>
<comment type="similarity">
    <text evidence="7">Belongs to the binding-protein-dependent transport system permease family.</text>
</comment>
<keyword evidence="10" id="KW-1185">Reference proteome</keyword>
<dbReference type="AlphaFoldDB" id="A0A7X0VEM2"/>
<evidence type="ECO:0000259" key="8">
    <source>
        <dbReference type="PROSITE" id="PS50928"/>
    </source>
</evidence>
<name>A0A7X0VEM2_9BACL</name>
<comment type="caution">
    <text evidence="9">The sequence shown here is derived from an EMBL/GenBank/DDBJ whole genome shotgun (WGS) entry which is preliminary data.</text>
</comment>
<feature type="transmembrane region" description="Helical" evidence="7">
    <location>
        <begin position="210"/>
        <end position="230"/>
    </location>
</feature>
<keyword evidence="6 7" id="KW-0472">Membrane</keyword>
<evidence type="ECO:0000256" key="6">
    <source>
        <dbReference type="ARBA" id="ARBA00023136"/>
    </source>
</evidence>
<dbReference type="InterPro" id="IPR035906">
    <property type="entry name" value="MetI-like_sf"/>
</dbReference>
<gene>
    <name evidence="9" type="ORF">H7C19_09320</name>
</gene>
<dbReference type="Proteomes" id="UP000547209">
    <property type="component" value="Unassembled WGS sequence"/>
</dbReference>
<feature type="transmembrane region" description="Helical" evidence="7">
    <location>
        <begin position="242"/>
        <end position="261"/>
    </location>
</feature>
<dbReference type="Gene3D" id="1.10.3720.10">
    <property type="entry name" value="MetI-like"/>
    <property type="match status" value="1"/>
</dbReference>
<dbReference type="Pfam" id="PF00528">
    <property type="entry name" value="BPD_transp_1"/>
    <property type="match status" value="1"/>
</dbReference>
<organism evidence="9 10">
    <name type="scientific">Cohnella nanjingensis</name>
    <dbReference type="NCBI Taxonomy" id="1387779"/>
    <lineage>
        <taxon>Bacteria</taxon>
        <taxon>Bacillati</taxon>
        <taxon>Bacillota</taxon>
        <taxon>Bacilli</taxon>
        <taxon>Bacillales</taxon>
        <taxon>Paenibacillaceae</taxon>
        <taxon>Cohnella</taxon>
    </lineage>
</organism>
<evidence type="ECO:0000313" key="9">
    <source>
        <dbReference type="EMBL" id="MBB6670886.1"/>
    </source>
</evidence>
<feature type="transmembrane region" description="Helical" evidence="7">
    <location>
        <begin position="105"/>
        <end position="127"/>
    </location>
</feature>
<keyword evidence="2 7" id="KW-0813">Transport</keyword>
<dbReference type="CDD" id="cd06261">
    <property type="entry name" value="TM_PBP2"/>
    <property type="match status" value="1"/>
</dbReference>
<evidence type="ECO:0000256" key="4">
    <source>
        <dbReference type="ARBA" id="ARBA00022692"/>
    </source>
</evidence>
<protein>
    <submittedName>
        <fullName evidence="9">Carbohydrate ABC transporter permease</fullName>
    </submittedName>
</protein>
<feature type="transmembrane region" description="Helical" evidence="7">
    <location>
        <begin position="76"/>
        <end position="98"/>
    </location>
</feature>
<evidence type="ECO:0000256" key="3">
    <source>
        <dbReference type="ARBA" id="ARBA00022475"/>
    </source>
</evidence>
<comment type="subcellular location">
    <subcellularLocation>
        <location evidence="1 7">Cell membrane</location>
        <topology evidence="1 7">Multi-pass membrane protein</topology>
    </subcellularLocation>
</comment>
<dbReference type="SUPFAM" id="SSF161098">
    <property type="entry name" value="MetI-like"/>
    <property type="match status" value="1"/>
</dbReference>
<evidence type="ECO:0000256" key="1">
    <source>
        <dbReference type="ARBA" id="ARBA00004651"/>
    </source>
</evidence>
<keyword evidence="3" id="KW-1003">Cell membrane</keyword>